<feature type="binding site" evidence="4">
    <location>
        <position position="288"/>
    </location>
    <ligand>
        <name>allantoate</name>
        <dbReference type="ChEBI" id="CHEBI:17536"/>
    </ligand>
</feature>
<protein>
    <submittedName>
        <fullName evidence="6">Allantoate deiminase</fullName>
        <ecNumber evidence="6">3.5.3.9</ecNumber>
    </submittedName>
</protein>
<dbReference type="GO" id="GO:0047652">
    <property type="term" value="F:allantoate deiminase activity"/>
    <property type="evidence" value="ECO:0007669"/>
    <property type="project" value="UniProtKB-EC"/>
</dbReference>
<dbReference type="Pfam" id="PF01546">
    <property type="entry name" value="Peptidase_M20"/>
    <property type="match status" value="1"/>
</dbReference>
<feature type="binding site" evidence="3">
    <location>
        <position position="93"/>
    </location>
    <ligand>
        <name>Zn(2+)</name>
        <dbReference type="ChEBI" id="CHEBI:29105"/>
        <label>2</label>
    </ligand>
</feature>
<gene>
    <name evidence="6" type="primary">allC</name>
    <name evidence="6" type="ORF">QP433_00995</name>
</gene>
<feature type="binding site" evidence="4">
    <location>
        <position position="275"/>
    </location>
    <ligand>
        <name>allantoate</name>
        <dbReference type="ChEBI" id="CHEBI:17536"/>
    </ligand>
</feature>
<comment type="cofactor">
    <cofactor evidence="3">
        <name>Zn(2+)</name>
        <dbReference type="ChEBI" id="CHEBI:29105"/>
    </cofactor>
    <text evidence="3">Binds 2 Zn(2+) ions per subunit.</text>
</comment>
<feature type="binding site" evidence="3">
    <location>
        <position position="82"/>
    </location>
    <ligand>
        <name>Zn(2+)</name>
        <dbReference type="ChEBI" id="CHEBI:29105"/>
        <label>1</label>
    </ligand>
</feature>
<name>A0AAJ1Q4R4_9LACT</name>
<evidence type="ECO:0000313" key="6">
    <source>
        <dbReference type="EMBL" id="MDK7186555.1"/>
    </source>
</evidence>
<dbReference type="EC" id="3.5.3.9" evidence="6"/>
<dbReference type="PANTHER" id="PTHR32494">
    <property type="entry name" value="ALLANTOATE DEIMINASE-RELATED"/>
    <property type="match status" value="1"/>
</dbReference>
<evidence type="ECO:0000259" key="5">
    <source>
        <dbReference type="Pfam" id="PF07687"/>
    </source>
</evidence>
<organism evidence="6 7">
    <name type="scientific">Facklamia hominis</name>
    <dbReference type="NCBI Taxonomy" id="178214"/>
    <lineage>
        <taxon>Bacteria</taxon>
        <taxon>Bacillati</taxon>
        <taxon>Bacillota</taxon>
        <taxon>Bacilli</taxon>
        <taxon>Lactobacillales</taxon>
        <taxon>Aerococcaceae</taxon>
        <taxon>Facklamia</taxon>
    </lineage>
</organism>
<dbReference type="Gene3D" id="3.30.70.360">
    <property type="match status" value="1"/>
</dbReference>
<keyword evidence="2 6" id="KW-0378">Hydrolase</keyword>
<reference evidence="6" key="1">
    <citation type="submission" date="2023-05" db="EMBL/GenBank/DDBJ databases">
        <title>Cataloging the Phylogenetic Diversity of Human Bladder Bacteria.</title>
        <authorList>
            <person name="Du J."/>
        </authorList>
    </citation>
    <scope>NUCLEOTIDE SEQUENCE</scope>
    <source>
        <strain evidence="6">UMB1231</strain>
    </source>
</reference>
<feature type="binding site" evidence="3">
    <location>
        <position position="93"/>
    </location>
    <ligand>
        <name>Zn(2+)</name>
        <dbReference type="ChEBI" id="CHEBI:29105"/>
        <label>1</label>
    </ligand>
</feature>
<feature type="binding site" evidence="3">
    <location>
        <position position="190"/>
    </location>
    <ligand>
        <name>Zn(2+)</name>
        <dbReference type="ChEBI" id="CHEBI:29105"/>
        <label>1</label>
    </ligand>
</feature>
<dbReference type="RefSeq" id="WP_285065216.1">
    <property type="nucleotide sequence ID" value="NZ_JASOOE010000002.1"/>
</dbReference>
<dbReference type="PIRSF" id="PIRSF001235">
    <property type="entry name" value="Amidase_carbamoylase"/>
    <property type="match status" value="1"/>
</dbReference>
<comment type="caution">
    <text evidence="6">The sequence shown here is derived from an EMBL/GenBank/DDBJ whole genome shotgun (WGS) entry which is preliminary data.</text>
</comment>
<feature type="domain" description="Peptidase M20 dimerisation" evidence="5">
    <location>
        <begin position="211"/>
        <end position="310"/>
    </location>
</feature>
<dbReference type="PANTHER" id="PTHR32494:SF5">
    <property type="entry name" value="ALLANTOATE AMIDOHYDROLASE"/>
    <property type="match status" value="1"/>
</dbReference>
<evidence type="ECO:0000256" key="4">
    <source>
        <dbReference type="PIRSR" id="PIRSR001235-2"/>
    </source>
</evidence>
<dbReference type="EMBL" id="JASOOE010000002">
    <property type="protein sequence ID" value="MDK7186555.1"/>
    <property type="molecule type" value="Genomic_DNA"/>
</dbReference>
<dbReference type="InterPro" id="IPR002933">
    <property type="entry name" value="Peptidase_M20"/>
</dbReference>
<dbReference type="SUPFAM" id="SSF53187">
    <property type="entry name" value="Zn-dependent exopeptidases"/>
    <property type="match status" value="1"/>
</dbReference>
<dbReference type="NCBIfam" id="TIGR01879">
    <property type="entry name" value="hydantase"/>
    <property type="match status" value="1"/>
</dbReference>
<evidence type="ECO:0000256" key="3">
    <source>
        <dbReference type="PIRSR" id="PIRSR001235-1"/>
    </source>
</evidence>
<feature type="binding site" evidence="3">
    <location>
        <position position="382"/>
    </location>
    <ligand>
        <name>Zn(2+)</name>
        <dbReference type="ChEBI" id="CHEBI:29105"/>
        <label>2</label>
    </ligand>
</feature>
<dbReference type="NCBIfam" id="NF006768">
    <property type="entry name" value="PRK09290.1-1"/>
    <property type="match status" value="1"/>
</dbReference>
<feature type="binding site" evidence="4">
    <location>
        <position position="215"/>
    </location>
    <ligand>
        <name>allantoate</name>
        <dbReference type="ChEBI" id="CHEBI:17536"/>
    </ligand>
</feature>
<dbReference type="GO" id="GO:0046872">
    <property type="term" value="F:metal ion binding"/>
    <property type="evidence" value="ECO:0007669"/>
    <property type="project" value="UniProtKB-KW"/>
</dbReference>
<dbReference type="Gene3D" id="3.40.630.10">
    <property type="entry name" value="Zn peptidases"/>
    <property type="match status" value="1"/>
</dbReference>
<comment type="similarity">
    <text evidence="1">Belongs to the peptidase M20 family.</text>
</comment>
<dbReference type="Pfam" id="PF07687">
    <property type="entry name" value="M20_dimer"/>
    <property type="match status" value="1"/>
</dbReference>
<dbReference type="AlphaFoldDB" id="A0AAJ1Q4R4"/>
<dbReference type="Proteomes" id="UP001229251">
    <property type="component" value="Unassembled WGS sequence"/>
</dbReference>
<dbReference type="InterPro" id="IPR011650">
    <property type="entry name" value="Peptidase_M20_dimer"/>
</dbReference>
<dbReference type="SUPFAM" id="SSF55031">
    <property type="entry name" value="Bacterial exopeptidase dimerisation domain"/>
    <property type="match status" value="1"/>
</dbReference>
<dbReference type="CDD" id="cd03884">
    <property type="entry name" value="M20_bAS"/>
    <property type="match status" value="1"/>
</dbReference>
<proteinExistence type="inferred from homology"/>
<sequence>MDIITPNEIDRIMDWISGITDKPGMKGTTRLLYSESWKKAQEALKELFEKDGMKVEFDAVGNMFATIEGSEQPESIIATGSHVDTVVNGGRLDGQLGIMAGYLAVKSLIEKYGQPKKSLRIISMAEEEGSRFPYVFWGSKNIFGLAKKEDVENITDGAGVSFEKAMHDAGFDYLDSEPKFNDMESFIELHIEQGNFLENLNLKVGVVNAIVGQKRYTVTLKGEANHAGTTLMGYRHDVIDCYAKIVSDVIDEAKRLGDPLVVTFGNVSVKPNVVNVVPGEMEFSIDTRHTDQEALDQFAAYIEKTIEKYATERGISFDINNWMNESPVPMDEKIVKVIEGVCEENKLDYKVMHSGAGHDSQIFAPRVPTAMIFVPSIKGISHNPEEHTEAVDIVQGVQALEAALKELAY</sequence>
<dbReference type="NCBIfam" id="NF006771">
    <property type="entry name" value="PRK09290.1-5"/>
    <property type="match status" value="1"/>
</dbReference>
<dbReference type="InterPro" id="IPR010158">
    <property type="entry name" value="Amidase_Cbmase"/>
</dbReference>
<evidence type="ECO:0000256" key="2">
    <source>
        <dbReference type="ARBA" id="ARBA00022801"/>
    </source>
</evidence>
<evidence type="ECO:0000256" key="1">
    <source>
        <dbReference type="ARBA" id="ARBA00006153"/>
    </source>
</evidence>
<feature type="binding site" evidence="3">
    <location>
        <position position="128"/>
    </location>
    <ligand>
        <name>Zn(2+)</name>
        <dbReference type="ChEBI" id="CHEBI:29105"/>
        <label>2</label>
    </ligand>
</feature>
<keyword evidence="3" id="KW-0862">Zinc</keyword>
<keyword evidence="3" id="KW-0479">Metal-binding</keyword>
<evidence type="ECO:0000313" key="7">
    <source>
        <dbReference type="Proteomes" id="UP001229251"/>
    </source>
</evidence>
<accession>A0AAJ1Q4R4</accession>
<dbReference type="InterPro" id="IPR036264">
    <property type="entry name" value="Bact_exopeptidase_dim_dom"/>
</dbReference>